<evidence type="ECO:0000313" key="5">
    <source>
        <dbReference type="EMBL" id="RVW09305.1"/>
    </source>
</evidence>
<accession>A0A438BF67</accession>
<keyword evidence="2" id="KW-0067">ATP-binding</keyword>
<proteinExistence type="predicted"/>
<evidence type="ECO:0000256" key="3">
    <source>
        <dbReference type="ARBA" id="ARBA00023186"/>
    </source>
</evidence>
<dbReference type="PANTHER" id="PTHR42749:SF1">
    <property type="entry name" value="CELL SHAPE-DETERMINING PROTEIN MREB"/>
    <property type="match status" value="1"/>
</dbReference>
<dbReference type="EMBL" id="RKLP01000005">
    <property type="protein sequence ID" value="RVW09305.1"/>
    <property type="molecule type" value="Genomic_DNA"/>
</dbReference>
<dbReference type="SUPFAM" id="SSF53067">
    <property type="entry name" value="Actin-like ATPase domain"/>
    <property type="match status" value="1"/>
</dbReference>
<evidence type="ECO:0000256" key="4">
    <source>
        <dbReference type="SAM" id="MobiDB-lite"/>
    </source>
</evidence>
<organism evidence="5 6">
    <name type="scientific">Prescottella agglutinans</name>
    <dbReference type="NCBI Taxonomy" id="1644129"/>
    <lineage>
        <taxon>Bacteria</taxon>
        <taxon>Bacillati</taxon>
        <taxon>Actinomycetota</taxon>
        <taxon>Actinomycetes</taxon>
        <taxon>Mycobacteriales</taxon>
        <taxon>Nocardiaceae</taxon>
        <taxon>Prescottella</taxon>
    </lineage>
</organism>
<dbReference type="AlphaFoldDB" id="A0A438BF67"/>
<name>A0A438BF67_9NOCA</name>
<dbReference type="InterPro" id="IPR013126">
    <property type="entry name" value="Hsp_70_fam"/>
</dbReference>
<feature type="compositionally biased region" description="Low complexity" evidence="4">
    <location>
        <begin position="477"/>
        <end position="497"/>
    </location>
</feature>
<reference evidence="5 6" key="1">
    <citation type="submission" date="2018-11" db="EMBL/GenBank/DDBJ databases">
        <title>Rhodococcus spongicola sp. nov. and Rhodococcus xishaensis sp. nov. from marine sponges.</title>
        <authorList>
            <person name="Li L."/>
            <person name="Lin H.W."/>
        </authorList>
    </citation>
    <scope>NUCLEOTIDE SEQUENCE [LARGE SCALE GENOMIC DNA]</scope>
    <source>
        <strain evidence="5 6">CCTCC AB2014297</strain>
    </source>
</reference>
<keyword evidence="1" id="KW-0547">Nucleotide-binding</keyword>
<feature type="compositionally biased region" description="Low complexity" evidence="4">
    <location>
        <begin position="512"/>
        <end position="523"/>
    </location>
</feature>
<dbReference type="InterPro" id="IPR043129">
    <property type="entry name" value="ATPase_NBD"/>
</dbReference>
<evidence type="ECO:0000256" key="2">
    <source>
        <dbReference type="ARBA" id="ARBA00022840"/>
    </source>
</evidence>
<evidence type="ECO:0000313" key="6">
    <source>
        <dbReference type="Proteomes" id="UP000286208"/>
    </source>
</evidence>
<gene>
    <name evidence="5" type="ORF">EGT67_10900</name>
</gene>
<dbReference type="Proteomes" id="UP000286208">
    <property type="component" value="Unassembled WGS sequence"/>
</dbReference>
<dbReference type="OrthoDB" id="5173286at2"/>
<sequence>MTAGLGIAVGTANSRTASLSEAGSEVAEPALVTTSRPSVLHVAADGSVTFPDPPTDPAGLPVAGFVERVGDPVGLLDDNGHVHRGEDLFAAAAARLIDAVGSTGAAAVTHPTAWNTYTVHALESALARAGIAAARVVPEATACVRWLESSRDLQGDGVVVVYDLGASALDVSVVRTGTEPSILGKPIRSEDFGGTHFDHLVTRYVLDTVSDKTDDLDPFDSATTAALGDLRRNCAAAKESLSTDTETVIPVALPGYVADVRLVRSELEDLIRPALTGSLELVREALRSAEIEVSDVGCVLLTGGGGAIPLVAELVSSELGLAVVAAADPALTAALGAAHLAVDEPASTDATTIFPDYEHVPDDTVVAPVVPSFPSRMRSPRSESPTRRRIAIVLSAAAAVGILTAGGLSIGTASKNEPAQSSSSVPGTTTAPSGGVTTPGAAIGGAVPGETVTVGHVGTGGTATAADGGLVRTADAGRVTTAPGPTAGTPGTPGAAPSVPEGAPAAPSAPTPEGQAPGGAVVAPPAYIPPAPVGGVPNPAPSGPSPADVGEGIGKAATGVGKGLGAAVTGIGTGVGNIVGAVVDPVTGLLIGK</sequence>
<keyword evidence="3" id="KW-0143">Chaperone</keyword>
<dbReference type="Gene3D" id="3.90.640.10">
    <property type="entry name" value="Actin, Chain A, domain 4"/>
    <property type="match status" value="1"/>
</dbReference>
<dbReference type="RefSeq" id="WP_127916104.1">
    <property type="nucleotide sequence ID" value="NZ_RKLP01000005.1"/>
</dbReference>
<keyword evidence="6" id="KW-1185">Reference proteome</keyword>
<dbReference type="GO" id="GO:0005524">
    <property type="term" value="F:ATP binding"/>
    <property type="evidence" value="ECO:0007669"/>
    <property type="project" value="UniProtKB-KW"/>
</dbReference>
<evidence type="ECO:0000256" key="1">
    <source>
        <dbReference type="ARBA" id="ARBA00022741"/>
    </source>
</evidence>
<dbReference type="GO" id="GO:0140662">
    <property type="term" value="F:ATP-dependent protein folding chaperone"/>
    <property type="evidence" value="ECO:0007669"/>
    <property type="project" value="InterPro"/>
</dbReference>
<protein>
    <submittedName>
        <fullName evidence="5">Hsp70 family protein</fullName>
    </submittedName>
</protein>
<feature type="region of interest" description="Disordered" evidence="4">
    <location>
        <begin position="414"/>
        <end position="444"/>
    </location>
</feature>
<comment type="caution">
    <text evidence="5">The sequence shown here is derived from an EMBL/GenBank/DDBJ whole genome shotgun (WGS) entry which is preliminary data.</text>
</comment>
<dbReference type="PANTHER" id="PTHR42749">
    <property type="entry name" value="CELL SHAPE-DETERMINING PROTEIN MREB"/>
    <property type="match status" value="1"/>
</dbReference>
<dbReference type="Gene3D" id="3.30.420.40">
    <property type="match status" value="2"/>
</dbReference>
<feature type="region of interest" description="Disordered" evidence="4">
    <location>
        <begin position="477"/>
        <end position="523"/>
    </location>
</feature>
<feature type="compositionally biased region" description="Polar residues" evidence="4">
    <location>
        <begin position="414"/>
        <end position="436"/>
    </location>
</feature>
<dbReference type="Pfam" id="PF00012">
    <property type="entry name" value="HSP70"/>
    <property type="match status" value="1"/>
</dbReference>